<feature type="compositionally biased region" description="Basic and acidic residues" evidence="1">
    <location>
        <begin position="315"/>
        <end position="330"/>
    </location>
</feature>
<keyword evidence="4" id="KW-1185">Reference proteome</keyword>
<evidence type="ECO:0000313" key="3">
    <source>
        <dbReference type="EMBL" id="CAL4774117.1"/>
    </source>
</evidence>
<evidence type="ECO:0000256" key="1">
    <source>
        <dbReference type="SAM" id="MobiDB-lite"/>
    </source>
</evidence>
<proteinExistence type="predicted"/>
<dbReference type="EMBL" id="CAMXCT030001112">
    <property type="protein sequence ID" value="CAL4774117.1"/>
    <property type="molecule type" value="Genomic_DNA"/>
</dbReference>
<dbReference type="Proteomes" id="UP001152797">
    <property type="component" value="Unassembled WGS sequence"/>
</dbReference>
<accession>A0A9P1C827</accession>
<dbReference type="AlphaFoldDB" id="A0A9P1C827"/>
<feature type="region of interest" description="Disordered" evidence="1">
    <location>
        <begin position="315"/>
        <end position="338"/>
    </location>
</feature>
<dbReference type="EMBL" id="CAMXCT010001112">
    <property type="protein sequence ID" value="CAI3986805.1"/>
    <property type="molecule type" value="Genomic_DNA"/>
</dbReference>
<reference evidence="2" key="1">
    <citation type="submission" date="2022-10" db="EMBL/GenBank/DDBJ databases">
        <authorList>
            <person name="Chen Y."/>
            <person name="Dougan E. K."/>
            <person name="Chan C."/>
            <person name="Rhodes N."/>
            <person name="Thang M."/>
        </authorList>
    </citation>
    <scope>NUCLEOTIDE SEQUENCE</scope>
</reference>
<name>A0A9P1C827_9DINO</name>
<dbReference type="EMBL" id="CAMXCT020001112">
    <property type="protein sequence ID" value="CAL1140180.1"/>
    <property type="molecule type" value="Genomic_DNA"/>
</dbReference>
<evidence type="ECO:0000313" key="2">
    <source>
        <dbReference type="EMBL" id="CAI3986805.1"/>
    </source>
</evidence>
<reference evidence="3 4" key="2">
    <citation type="submission" date="2024-05" db="EMBL/GenBank/DDBJ databases">
        <authorList>
            <person name="Chen Y."/>
            <person name="Shah S."/>
            <person name="Dougan E. K."/>
            <person name="Thang M."/>
            <person name="Chan C."/>
        </authorList>
    </citation>
    <scope>NUCLEOTIDE SEQUENCE [LARGE SCALE GENOMIC DNA]</scope>
</reference>
<gene>
    <name evidence="2" type="ORF">C1SCF055_LOCUS14125</name>
</gene>
<sequence>MPEPTDRKECNLFRFGNGHEEVSERVVSMPISINGQKGRIDAAVIKGSAPLLLSRNTMKSLNAVLDFSAETLSLGGGPPKPLQVNSAGQYVIDVLNTESEVLMTEKVPSDEKKHVLSRNQKRNLMSQHQEPSEESLALSVAECCAVVSNANASSDEPENQEQERMLAQTDGRELLGIDALVNTDQKKFLGNQFIDLTQQSDPEVRSQPPVVSHPELLEDHWVQRGDLLCRIHKSARTTAFMPDQDDPVVKNFQFEDWRATYVQDSLEPIIHQIFSEPQTQRVEIRQPPWTGESQFKVRKVRDALTPEADDLREILEESHGTKRNHSRESSVEPPSKCTKTDAVDLCMLIENSSQPLEVMMAREILARFERQGPPVEMSGGSMHDGSKRLRETDEWDAISYEDSTGEFMDHLSGLTTTGKQDPIVLKPKDSKITFPPGVSSLADWGTTICRLPRVASLNASYEELTRMPDQQPYLKWVAEHGASRGGRFEDFSLYLKATKLPALSAEQCFPGTSVPRERKSDV</sequence>
<protein>
    <submittedName>
        <fullName evidence="3">Transposon protein</fullName>
    </submittedName>
</protein>
<comment type="caution">
    <text evidence="2">The sequence shown here is derived from an EMBL/GenBank/DDBJ whole genome shotgun (WGS) entry which is preliminary data.</text>
</comment>
<evidence type="ECO:0000313" key="4">
    <source>
        <dbReference type="Proteomes" id="UP001152797"/>
    </source>
</evidence>
<organism evidence="2">
    <name type="scientific">Cladocopium goreaui</name>
    <dbReference type="NCBI Taxonomy" id="2562237"/>
    <lineage>
        <taxon>Eukaryota</taxon>
        <taxon>Sar</taxon>
        <taxon>Alveolata</taxon>
        <taxon>Dinophyceae</taxon>
        <taxon>Suessiales</taxon>
        <taxon>Symbiodiniaceae</taxon>
        <taxon>Cladocopium</taxon>
    </lineage>
</organism>
<dbReference type="OrthoDB" id="10064933at2759"/>